<reference evidence="9" key="1">
    <citation type="journal article" date="2008" name="Insect Biochem. Mol. Biol.">
        <title>The genome of a lepidopteran model insect, the silkworm Bombyx mori.</title>
        <authorList>
            <consortium name="International Silkworm Genome Consortium"/>
        </authorList>
    </citation>
    <scope>NUCLEOTIDE SEQUENCE [LARGE SCALE GENOMIC DNA]</scope>
    <source>
        <strain evidence="9">p50T</strain>
    </source>
</reference>
<accession>A0A8R2QVE2</accession>
<dbReference type="RefSeq" id="XP_062527176.1">
    <property type="nucleotide sequence ID" value="XM_062671192.1"/>
</dbReference>
<evidence type="ECO:0000256" key="4">
    <source>
        <dbReference type="PIRNR" id="PIRNR017250"/>
    </source>
</evidence>
<organism evidence="8 9">
    <name type="scientific">Bombyx mori</name>
    <name type="common">Silk moth</name>
    <dbReference type="NCBI Taxonomy" id="7091"/>
    <lineage>
        <taxon>Eukaryota</taxon>
        <taxon>Metazoa</taxon>
        <taxon>Ecdysozoa</taxon>
        <taxon>Arthropoda</taxon>
        <taxon>Hexapoda</taxon>
        <taxon>Insecta</taxon>
        <taxon>Pterygota</taxon>
        <taxon>Neoptera</taxon>
        <taxon>Endopterygota</taxon>
        <taxon>Lepidoptera</taxon>
        <taxon>Glossata</taxon>
        <taxon>Ditrysia</taxon>
        <taxon>Bombycoidea</taxon>
        <taxon>Bombycidae</taxon>
        <taxon>Bombycinae</taxon>
        <taxon>Bombyx</taxon>
    </lineage>
</organism>
<dbReference type="GO" id="GO:0000379">
    <property type="term" value="P:tRNA-type intron splice site recognition and cleavage"/>
    <property type="evidence" value="ECO:0007669"/>
    <property type="project" value="UniProtKB-UniRule"/>
</dbReference>
<dbReference type="Gene3D" id="3.40.1350.10">
    <property type="match status" value="1"/>
</dbReference>
<comment type="function">
    <text evidence="4">Constitutes one of the two catalytic subunit of the tRNA-splicing endonuclease complex, a complex responsible for identification and cleavage of the splice sites in pre-tRNA. It cleaves pre-tRNA at the 5'- and 3'-splice sites to release the intron. The products are an intron and two tRNA half-molecules bearing 2',3'-cyclic phosphate and 5'-OH termini. There are no conserved sequences at the splice sites, but the intron is invariably located at the same site in the gene, placing the splice sites an invariant distance from the constant structural features of the tRNA body.</text>
</comment>
<dbReference type="GO" id="GO:0000214">
    <property type="term" value="C:tRNA-intron endonuclease complex"/>
    <property type="evidence" value="ECO:0007669"/>
    <property type="project" value="UniProtKB-UniRule"/>
</dbReference>
<keyword evidence="2 4" id="KW-0819">tRNA processing</keyword>
<dbReference type="EnsemblMetazoa" id="XM_038014066.1">
    <property type="protein sequence ID" value="XP_037869994.1"/>
    <property type="gene ID" value="LOC101737033"/>
</dbReference>
<feature type="domain" description="TSEN34 N-terminal" evidence="7">
    <location>
        <begin position="2"/>
        <end position="70"/>
    </location>
</feature>
<dbReference type="InterPro" id="IPR006677">
    <property type="entry name" value="tRNA_intron_Endonuc_cat-like"/>
</dbReference>
<dbReference type="AlphaFoldDB" id="A0A8R2QVE2"/>
<dbReference type="InterPro" id="IPR036167">
    <property type="entry name" value="tRNA_intron_Endo_cat-like_sf"/>
</dbReference>
<keyword evidence="3 4" id="KW-0456">Lyase</keyword>
<dbReference type="EC" id="4.6.1.16" evidence="4"/>
<evidence type="ECO:0000256" key="3">
    <source>
        <dbReference type="ARBA" id="ARBA00023239"/>
    </source>
</evidence>
<dbReference type="GO" id="GO:0000213">
    <property type="term" value="F:tRNA-intron lyase activity"/>
    <property type="evidence" value="ECO:0007669"/>
    <property type="project" value="UniProtKB-UniRule"/>
</dbReference>
<dbReference type="PANTHER" id="PTHR13070">
    <property type="entry name" value="TRNA-SPLICING ENDONUCLEASE SUBUNIT SEN34-RELATED"/>
    <property type="match status" value="1"/>
</dbReference>
<dbReference type="Proteomes" id="UP000005204">
    <property type="component" value="Unassembled WGS sequence"/>
</dbReference>
<feature type="domain" description="tRNA intron endonuclease catalytic" evidence="6">
    <location>
        <begin position="190"/>
        <end position="269"/>
    </location>
</feature>
<dbReference type="CTD" id="79042"/>
<dbReference type="SUPFAM" id="SSF53032">
    <property type="entry name" value="tRNA-intron endonuclease catalytic domain-like"/>
    <property type="match status" value="1"/>
</dbReference>
<feature type="active site" evidence="5">
    <location>
        <position position="258"/>
    </location>
</feature>
<dbReference type="CDD" id="cd22363">
    <property type="entry name" value="tRNA-intron_lyase_C"/>
    <property type="match status" value="1"/>
</dbReference>
<dbReference type="KEGG" id="bmor:101737033"/>
<proteinExistence type="inferred from homology"/>
<comment type="similarity">
    <text evidence="1 4">Belongs to the tRNA-intron endonuclease family.</text>
</comment>
<dbReference type="Pfam" id="PF26577">
    <property type="entry name" value="TSEN34_N"/>
    <property type="match status" value="1"/>
</dbReference>
<evidence type="ECO:0000256" key="2">
    <source>
        <dbReference type="ARBA" id="ARBA00022694"/>
    </source>
</evidence>
<dbReference type="EnsemblMetazoa" id="XM_021351498.2">
    <property type="protein sequence ID" value="XP_021207173.2"/>
    <property type="gene ID" value="LOC101737033"/>
</dbReference>
<dbReference type="Pfam" id="PF01974">
    <property type="entry name" value="tRNA_int_endo"/>
    <property type="match status" value="1"/>
</dbReference>
<feature type="active site" evidence="5">
    <location>
        <position position="218"/>
    </location>
</feature>
<dbReference type="GO" id="GO:0003676">
    <property type="term" value="F:nucleic acid binding"/>
    <property type="evidence" value="ECO:0007669"/>
    <property type="project" value="InterPro"/>
</dbReference>
<reference evidence="8" key="2">
    <citation type="submission" date="2022-06" db="UniProtKB">
        <authorList>
            <consortium name="EnsemblMetazoa"/>
        </authorList>
    </citation>
    <scope>IDENTIFICATION</scope>
    <source>
        <strain evidence="8">p50T (Dazao)</strain>
    </source>
</reference>
<dbReference type="GeneID" id="101737033"/>
<dbReference type="RefSeq" id="XP_021207173.2">
    <property type="nucleotide sequence ID" value="XM_021351498.3"/>
</dbReference>
<keyword evidence="9" id="KW-1185">Reference proteome</keyword>
<dbReference type="PANTHER" id="PTHR13070:SF0">
    <property type="entry name" value="TRNA-SPLICING ENDONUCLEASE SUBUNIT SEN34"/>
    <property type="match status" value="1"/>
</dbReference>
<evidence type="ECO:0000259" key="7">
    <source>
        <dbReference type="Pfam" id="PF26577"/>
    </source>
</evidence>
<dbReference type="PIRSF" id="PIRSF017250">
    <property type="entry name" value="tRNA_splic_SEN34"/>
    <property type="match status" value="1"/>
</dbReference>
<dbReference type="InterPro" id="IPR011856">
    <property type="entry name" value="tRNA_endonuc-like_dom_sf"/>
</dbReference>
<evidence type="ECO:0000256" key="1">
    <source>
        <dbReference type="ARBA" id="ARBA00008078"/>
    </source>
</evidence>
<evidence type="ECO:0000259" key="6">
    <source>
        <dbReference type="Pfam" id="PF01974"/>
    </source>
</evidence>
<dbReference type="InterPro" id="IPR016690">
    <property type="entry name" value="TSEN34"/>
</dbReference>
<sequence length="284" mass="32675">MIPIYVEKGIGYLWNSEHWYILRTQHRICSAFVGSVPSFPRQNDFLGLPIALSSEETALLVEKRICELHEMPAEFCKYEPTEKDKELMEEFLKKVLEQQASALKKRKIEQLSQKIDIIVAGKKKNLINKGMSDANIDKDAMLEEEIKRIQDLDPDHTLVQLPQEMYRNIETSPVGLDVLRPNILEGDGAVKYSIFKDLWEKGYYVTSGSKFGCDYLIYPGDPVQFHASHMVRCVCNQENVFHPKSLVAFGRLSVAVNKYAVFAYRTQCARIAYQTLQWHDSMDS</sequence>
<feature type="active site" evidence="5">
    <location>
        <position position="226"/>
    </location>
</feature>
<evidence type="ECO:0000313" key="9">
    <source>
        <dbReference type="Proteomes" id="UP000005204"/>
    </source>
</evidence>
<evidence type="ECO:0000313" key="8">
    <source>
        <dbReference type="EnsemblMetazoa" id="XP_037869994.1"/>
    </source>
</evidence>
<name>A0A8R2QVE2_BOMMO</name>
<dbReference type="InterPro" id="IPR059049">
    <property type="entry name" value="TSEN34_N"/>
</dbReference>
<evidence type="ECO:0000256" key="5">
    <source>
        <dbReference type="PIRSR" id="PIRSR017250-50"/>
    </source>
</evidence>
<protein>
    <recommendedName>
        <fullName evidence="4">tRNA-splicing endonuclease subunit Sen34</fullName>
        <ecNumber evidence="4">4.6.1.16</ecNumber>
    </recommendedName>
</protein>